<dbReference type="NCBIfam" id="NF002138">
    <property type="entry name" value="PRK00977.1-2"/>
    <property type="match status" value="1"/>
</dbReference>
<comment type="subunit">
    <text evidence="6">Heterooligomer composed of large and small subunits.</text>
</comment>
<accession>A0A9D1U4I7</accession>
<dbReference type="NCBIfam" id="TIGR01280">
    <property type="entry name" value="xseB"/>
    <property type="match status" value="1"/>
</dbReference>
<dbReference type="GO" id="GO:0005829">
    <property type="term" value="C:cytosol"/>
    <property type="evidence" value="ECO:0007669"/>
    <property type="project" value="TreeGrafter"/>
</dbReference>
<dbReference type="GO" id="GO:0009318">
    <property type="term" value="C:exodeoxyribonuclease VII complex"/>
    <property type="evidence" value="ECO:0007669"/>
    <property type="project" value="UniProtKB-UniRule"/>
</dbReference>
<comment type="similarity">
    <text evidence="1 6">Belongs to the XseB family.</text>
</comment>
<comment type="caution">
    <text evidence="8">The sequence shown here is derived from an EMBL/GenBank/DDBJ whole genome shotgun (WGS) entry which is preliminary data.</text>
</comment>
<dbReference type="PANTHER" id="PTHR34137:SF1">
    <property type="entry name" value="EXODEOXYRIBONUCLEASE 7 SMALL SUBUNIT"/>
    <property type="match status" value="1"/>
</dbReference>
<evidence type="ECO:0000256" key="4">
    <source>
        <dbReference type="ARBA" id="ARBA00022801"/>
    </source>
</evidence>
<dbReference type="HAMAP" id="MF_00337">
    <property type="entry name" value="Exonuc_7_S"/>
    <property type="match status" value="1"/>
</dbReference>
<dbReference type="SUPFAM" id="SSF116842">
    <property type="entry name" value="XseB-like"/>
    <property type="match status" value="1"/>
</dbReference>
<dbReference type="Proteomes" id="UP000886878">
    <property type="component" value="Unassembled WGS sequence"/>
</dbReference>
<name>A0A9D1U4I7_9LACO</name>
<feature type="region of interest" description="Disordered" evidence="7">
    <location>
        <begin position="66"/>
        <end position="100"/>
    </location>
</feature>
<evidence type="ECO:0000256" key="1">
    <source>
        <dbReference type="ARBA" id="ARBA00009998"/>
    </source>
</evidence>
<protein>
    <recommendedName>
        <fullName evidence="6">Exodeoxyribonuclease 7 small subunit</fullName>
        <ecNumber evidence="6">3.1.11.6</ecNumber>
    </recommendedName>
    <alternativeName>
        <fullName evidence="6">Exodeoxyribonuclease VII small subunit</fullName>
        <shortName evidence="6">Exonuclease VII small subunit</shortName>
    </alternativeName>
</protein>
<dbReference type="Pfam" id="PF02609">
    <property type="entry name" value="Exonuc_VII_S"/>
    <property type="match status" value="1"/>
</dbReference>
<evidence type="ECO:0000256" key="2">
    <source>
        <dbReference type="ARBA" id="ARBA00022490"/>
    </source>
</evidence>
<keyword evidence="2 6" id="KW-0963">Cytoplasm</keyword>
<dbReference type="InterPro" id="IPR037004">
    <property type="entry name" value="Exonuc_VII_ssu_sf"/>
</dbReference>
<dbReference type="Gene3D" id="1.10.287.1040">
    <property type="entry name" value="Exonuclease VII, small subunit"/>
    <property type="match status" value="1"/>
</dbReference>
<sequence>MATQKSKKTPTFEEQMNDLQMIVNNLEQGNIPLEQSIKQFNEGMKLVKSLQKQLSGAEKTLAKVIDSQGEEKDIDQDEQTSYGKFNGSRDTTDADMSDLF</sequence>
<dbReference type="GO" id="GO:0006308">
    <property type="term" value="P:DNA catabolic process"/>
    <property type="evidence" value="ECO:0007669"/>
    <property type="project" value="UniProtKB-UniRule"/>
</dbReference>
<evidence type="ECO:0000313" key="8">
    <source>
        <dbReference type="EMBL" id="HIW70920.1"/>
    </source>
</evidence>
<dbReference type="GO" id="GO:0008855">
    <property type="term" value="F:exodeoxyribonuclease VII activity"/>
    <property type="evidence" value="ECO:0007669"/>
    <property type="project" value="UniProtKB-UniRule"/>
</dbReference>
<evidence type="ECO:0000256" key="6">
    <source>
        <dbReference type="HAMAP-Rule" id="MF_00337"/>
    </source>
</evidence>
<comment type="catalytic activity">
    <reaction evidence="6">
        <text>Exonucleolytic cleavage in either 5'- to 3'- or 3'- to 5'-direction to yield nucleoside 5'-phosphates.</text>
        <dbReference type="EC" id="3.1.11.6"/>
    </reaction>
</comment>
<evidence type="ECO:0000256" key="5">
    <source>
        <dbReference type="ARBA" id="ARBA00022839"/>
    </source>
</evidence>
<evidence type="ECO:0000313" key="9">
    <source>
        <dbReference type="Proteomes" id="UP000886878"/>
    </source>
</evidence>
<comment type="function">
    <text evidence="6">Bidirectionally degrades single-stranded DNA into large acid-insoluble oligonucleotides, which are then degraded further into small acid-soluble oligonucleotides.</text>
</comment>
<keyword evidence="5 6" id="KW-0269">Exonuclease</keyword>
<gene>
    <name evidence="6" type="primary">xseB</name>
    <name evidence="8" type="ORF">H9876_06110</name>
</gene>
<reference evidence="8" key="2">
    <citation type="submission" date="2021-04" db="EMBL/GenBank/DDBJ databases">
        <authorList>
            <person name="Gilroy R."/>
        </authorList>
    </citation>
    <scope>NUCLEOTIDE SEQUENCE</scope>
    <source>
        <strain evidence="8">ChiHejej3B27-2180</strain>
    </source>
</reference>
<evidence type="ECO:0000256" key="7">
    <source>
        <dbReference type="SAM" id="MobiDB-lite"/>
    </source>
</evidence>
<evidence type="ECO:0000256" key="3">
    <source>
        <dbReference type="ARBA" id="ARBA00022722"/>
    </source>
</evidence>
<dbReference type="InterPro" id="IPR003761">
    <property type="entry name" value="Exonuc_VII_S"/>
</dbReference>
<dbReference type="EMBL" id="DXGK01000130">
    <property type="protein sequence ID" value="HIW70920.1"/>
    <property type="molecule type" value="Genomic_DNA"/>
</dbReference>
<dbReference type="EC" id="3.1.11.6" evidence="6"/>
<proteinExistence type="inferred from homology"/>
<keyword evidence="3 6" id="KW-0540">Nuclease</keyword>
<comment type="subcellular location">
    <subcellularLocation>
        <location evidence="6">Cytoplasm</location>
    </subcellularLocation>
</comment>
<dbReference type="AlphaFoldDB" id="A0A9D1U4I7"/>
<reference evidence="8" key="1">
    <citation type="journal article" date="2021" name="PeerJ">
        <title>Extensive microbial diversity within the chicken gut microbiome revealed by metagenomics and culture.</title>
        <authorList>
            <person name="Gilroy R."/>
            <person name="Ravi A."/>
            <person name="Getino M."/>
            <person name="Pursley I."/>
            <person name="Horton D.L."/>
            <person name="Alikhan N.F."/>
            <person name="Baker D."/>
            <person name="Gharbi K."/>
            <person name="Hall N."/>
            <person name="Watson M."/>
            <person name="Adriaenssens E.M."/>
            <person name="Foster-Nyarko E."/>
            <person name="Jarju S."/>
            <person name="Secka A."/>
            <person name="Antonio M."/>
            <person name="Oren A."/>
            <person name="Chaudhuri R.R."/>
            <person name="La Ragione R."/>
            <person name="Hildebrand F."/>
            <person name="Pallen M.J."/>
        </authorList>
    </citation>
    <scope>NUCLEOTIDE SEQUENCE</scope>
    <source>
        <strain evidence="8">ChiHejej3B27-2180</strain>
    </source>
</reference>
<keyword evidence="4 6" id="KW-0378">Hydrolase</keyword>
<organism evidence="8 9">
    <name type="scientific">Candidatus Limosilactobacillus merdipullorum</name>
    <dbReference type="NCBI Taxonomy" id="2838653"/>
    <lineage>
        <taxon>Bacteria</taxon>
        <taxon>Bacillati</taxon>
        <taxon>Bacillota</taxon>
        <taxon>Bacilli</taxon>
        <taxon>Lactobacillales</taxon>
        <taxon>Lactobacillaceae</taxon>
        <taxon>Limosilactobacillus</taxon>
    </lineage>
</organism>
<dbReference type="PANTHER" id="PTHR34137">
    <property type="entry name" value="EXODEOXYRIBONUCLEASE 7 SMALL SUBUNIT"/>
    <property type="match status" value="1"/>
</dbReference>